<dbReference type="Proteomes" id="UP000622552">
    <property type="component" value="Unassembled WGS sequence"/>
</dbReference>
<reference evidence="1" key="1">
    <citation type="submission" date="2020-11" db="EMBL/GenBank/DDBJ databases">
        <title>Sequencing the genomes of 1000 actinobacteria strains.</title>
        <authorList>
            <person name="Klenk H.-P."/>
        </authorList>
    </citation>
    <scope>NUCLEOTIDE SEQUENCE</scope>
    <source>
        <strain evidence="1">DSM 45356</strain>
    </source>
</reference>
<keyword evidence="2" id="KW-1185">Reference proteome</keyword>
<dbReference type="EMBL" id="JADOUF010000001">
    <property type="protein sequence ID" value="MBG6135205.1"/>
    <property type="molecule type" value="Genomic_DNA"/>
</dbReference>
<sequence length="240" mass="25360">MDTPDTPSTARIIDHWLGGSHHHPVDVAAAGALEAAYPPGPAVFRDLRRFIGRAVGRLHALGIRDYLVFGAGIPTCGNVHEHAPDSRVLYLDIDAENIALGREVVAGVPGVEYAFGDLTDLSTVTLPDWNGSPVGVAVFGLPVFFDDDTLRRALADLHAAVPAGSHLAFDFDSRLLTDHPQVLAMMGEPFHMREPAEFAALLGPWTLTADGIRPAAAWGLADGESPGAVPTNFYGGLASA</sequence>
<dbReference type="Gene3D" id="3.40.50.150">
    <property type="entry name" value="Vaccinia Virus protein VP39"/>
    <property type="match status" value="1"/>
</dbReference>
<dbReference type="RefSeq" id="WP_197002350.1">
    <property type="nucleotide sequence ID" value="NZ_BONS01000003.1"/>
</dbReference>
<dbReference type="InterPro" id="IPR006764">
    <property type="entry name" value="SAM_dep_MeTrfase_SAV2177_type"/>
</dbReference>
<accession>A0A8J7G945</accession>
<dbReference type="Pfam" id="PF04672">
    <property type="entry name" value="Methyltransf_19"/>
    <property type="match status" value="1"/>
</dbReference>
<dbReference type="InterPro" id="IPR029063">
    <property type="entry name" value="SAM-dependent_MTases_sf"/>
</dbReference>
<evidence type="ECO:0008006" key="3">
    <source>
        <dbReference type="Google" id="ProtNLM"/>
    </source>
</evidence>
<gene>
    <name evidence="1" type="ORF">IW245_001399</name>
</gene>
<dbReference type="SUPFAM" id="SSF53335">
    <property type="entry name" value="S-adenosyl-L-methionine-dependent methyltransferases"/>
    <property type="match status" value="1"/>
</dbReference>
<proteinExistence type="predicted"/>
<evidence type="ECO:0000313" key="1">
    <source>
        <dbReference type="EMBL" id="MBG6135205.1"/>
    </source>
</evidence>
<name>A0A8J7G945_9ACTN</name>
<comment type="caution">
    <text evidence="1">The sequence shown here is derived from an EMBL/GenBank/DDBJ whole genome shotgun (WGS) entry which is preliminary data.</text>
</comment>
<protein>
    <recommendedName>
        <fullName evidence="3">S-adenosyl methyltransferase</fullName>
    </recommendedName>
</protein>
<dbReference type="AlphaFoldDB" id="A0A8J7G945"/>
<evidence type="ECO:0000313" key="2">
    <source>
        <dbReference type="Proteomes" id="UP000622552"/>
    </source>
</evidence>
<organism evidence="1 2">
    <name type="scientific">Longispora fulva</name>
    <dbReference type="NCBI Taxonomy" id="619741"/>
    <lineage>
        <taxon>Bacteria</taxon>
        <taxon>Bacillati</taxon>
        <taxon>Actinomycetota</taxon>
        <taxon>Actinomycetes</taxon>
        <taxon>Micromonosporales</taxon>
        <taxon>Micromonosporaceae</taxon>
        <taxon>Longispora</taxon>
    </lineage>
</organism>